<dbReference type="OrthoDB" id="1694171at2"/>
<keyword evidence="5 7" id="KW-0472">Membrane</keyword>
<comment type="similarity">
    <text evidence="6">Belongs to the ABC-4 integral membrane protein family.</text>
</comment>
<dbReference type="EMBL" id="FQVI01000006">
    <property type="protein sequence ID" value="SHE80091.1"/>
    <property type="molecule type" value="Genomic_DNA"/>
</dbReference>
<dbReference type="PANTHER" id="PTHR30572">
    <property type="entry name" value="MEMBRANE COMPONENT OF TRANSPORTER-RELATED"/>
    <property type="match status" value="1"/>
</dbReference>
<feature type="transmembrane region" description="Helical" evidence="7">
    <location>
        <begin position="327"/>
        <end position="345"/>
    </location>
</feature>
<protein>
    <submittedName>
        <fullName evidence="9">Putative ABC transport system permease protein</fullName>
    </submittedName>
</protein>
<accession>A0A1M4WFM2</accession>
<feature type="domain" description="ABC3 transporter permease C-terminal" evidence="8">
    <location>
        <begin position="278"/>
        <end position="385"/>
    </location>
</feature>
<reference evidence="9 10" key="1">
    <citation type="submission" date="2016-11" db="EMBL/GenBank/DDBJ databases">
        <authorList>
            <person name="Jaros S."/>
            <person name="Januszkiewicz K."/>
            <person name="Wedrychowicz H."/>
        </authorList>
    </citation>
    <scope>NUCLEOTIDE SEQUENCE [LARGE SCALE GENOMIC DNA]</scope>
    <source>
        <strain evidence="9 10">DSM 17459</strain>
    </source>
</reference>
<evidence type="ECO:0000259" key="8">
    <source>
        <dbReference type="Pfam" id="PF02687"/>
    </source>
</evidence>
<feature type="transmembrane region" description="Helical" evidence="7">
    <location>
        <begin position="809"/>
        <end position="831"/>
    </location>
</feature>
<dbReference type="InterPro" id="IPR003838">
    <property type="entry name" value="ABC3_permease_C"/>
</dbReference>
<feature type="transmembrane region" description="Helical" evidence="7">
    <location>
        <begin position="273"/>
        <end position="295"/>
    </location>
</feature>
<evidence type="ECO:0000256" key="4">
    <source>
        <dbReference type="ARBA" id="ARBA00022989"/>
    </source>
</evidence>
<dbReference type="PANTHER" id="PTHR30572:SF4">
    <property type="entry name" value="ABC TRANSPORTER PERMEASE YTRF"/>
    <property type="match status" value="1"/>
</dbReference>
<evidence type="ECO:0000256" key="2">
    <source>
        <dbReference type="ARBA" id="ARBA00022475"/>
    </source>
</evidence>
<evidence type="ECO:0000256" key="5">
    <source>
        <dbReference type="ARBA" id="ARBA00023136"/>
    </source>
</evidence>
<feature type="transmembrane region" description="Helical" evidence="7">
    <location>
        <begin position="756"/>
        <end position="782"/>
    </location>
</feature>
<comment type="subcellular location">
    <subcellularLocation>
        <location evidence="1">Cell membrane</location>
        <topology evidence="1">Multi-pass membrane protein</topology>
    </subcellularLocation>
</comment>
<sequence length="884" mass="99535">MRNNNQKAVKKLSKASLRNSRMRNLFAVIAIALTTILFTTLFTLAMGLISSMEKEIMRQVGTSAHAGYKDLTRAEYDKIRGNSRIKEISYNILVGMAANGELAKRQTEIRYGEPKDLEWGFREPEEGTYPRNKKEILADTIVLEMMGIPRELGQKITLEFDYLGHKHRDTFTVSGIYQGDPMLGASQIYLSKEYVEEVIASVDETDRKEMMRSGKSLGEGLIQAEVFFGSSRRIEENARTVLKECGFEDNEIDFGVNWAYLSGKTESADAQTMLGVVFVLVLIGITGYLVIYNIFQISIVMDIRFYGLLKTLGATRKQIRYLVRRQALILSAAGIPAGLILGWLLGIKLTPVMLHLASGVYGDGFTASPVIFMGSAVFSLITVLISCRRPGKAASCVSPVEAVKYVECDKGKRKKQKAASHRGKIGRMALANVFRYKKKAVVVITSLSLGIILLLTIYSAVRGFSIDKYMDEMICGDLNIGTTDYFHNYGTGDIELPENFFDTVNKMDGIEESGSAYISFFPYLMDETGKERLRQGMEKGFLKDSAAGFRKTYEEVLTRDRIMTERRFAFDPYILRQLHVTEGELDLEKFNEGGYVLAVAQMDINNKNESWYHPGDKVKLCRYDTREQYDKRQEELYDAYGNPVDTTGIVSDRGVRELPWDEYEVMAVVELGEGVAGLAAGAPEISMIVPKKELERTAAVNGYQRYLACFEIGEEHLDTAEAAVEKYTTQINPQTDYRSRKELKKEFMQMMEVLKLIGGALCIVVGAVGMLNYVNSTLTGIITRRKELAMMKSIGMTDRQQQKMLILEGLYYVIFIGLISSAVGSLVSLLILRPFGRTLRWFVYDFTLLPVALVLPFMAILAVAIPVLMYRRVNRISIVERLRE</sequence>
<feature type="transmembrane region" description="Helical" evidence="7">
    <location>
        <begin position="851"/>
        <end position="870"/>
    </location>
</feature>
<feature type="transmembrane region" description="Helical" evidence="7">
    <location>
        <begin position="440"/>
        <end position="461"/>
    </location>
</feature>
<evidence type="ECO:0000256" key="6">
    <source>
        <dbReference type="ARBA" id="ARBA00038076"/>
    </source>
</evidence>
<feature type="transmembrane region" description="Helical" evidence="7">
    <location>
        <begin position="365"/>
        <end position="385"/>
    </location>
</feature>
<dbReference type="Proteomes" id="UP000184245">
    <property type="component" value="Unassembled WGS sequence"/>
</dbReference>
<evidence type="ECO:0000256" key="7">
    <source>
        <dbReference type="SAM" id="Phobius"/>
    </source>
</evidence>
<evidence type="ECO:0000313" key="9">
    <source>
        <dbReference type="EMBL" id="SHE80091.1"/>
    </source>
</evidence>
<keyword evidence="2" id="KW-1003">Cell membrane</keyword>
<gene>
    <name evidence="9" type="ORF">SAMN02745158_01597</name>
</gene>
<keyword evidence="3 7" id="KW-0812">Transmembrane</keyword>
<dbReference type="GO" id="GO:0005886">
    <property type="term" value="C:plasma membrane"/>
    <property type="evidence" value="ECO:0007669"/>
    <property type="project" value="UniProtKB-SubCell"/>
</dbReference>
<dbReference type="RefSeq" id="WP_139249476.1">
    <property type="nucleotide sequence ID" value="NZ_FQVI01000006.1"/>
</dbReference>
<keyword evidence="4 7" id="KW-1133">Transmembrane helix</keyword>
<proteinExistence type="inferred from homology"/>
<dbReference type="GO" id="GO:0022857">
    <property type="term" value="F:transmembrane transporter activity"/>
    <property type="evidence" value="ECO:0007669"/>
    <property type="project" value="TreeGrafter"/>
</dbReference>
<dbReference type="InterPro" id="IPR050250">
    <property type="entry name" value="Macrolide_Exporter_MacB"/>
</dbReference>
<feature type="domain" description="ABC3 transporter permease C-terminal" evidence="8">
    <location>
        <begin position="763"/>
        <end position="874"/>
    </location>
</feature>
<dbReference type="AlphaFoldDB" id="A0A1M4WFM2"/>
<evidence type="ECO:0000256" key="3">
    <source>
        <dbReference type="ARBA" id="ARBA00022692"/>
    </source>
</evidence>
<evidence type="ECO:0000256" key="1">
    <source>
        <dbReference type="ARBA" id="ARBA00004651"/>
    </source>
</evidence>
<organism evidence="9 10">
    <name type="scientific">Lactonifactor longoviformis DSM 17459</name>
    <dbReference type="NCBI Taxonomy" id="1122155"/>
    <lineage>
        <taxon>Bacteria</taxon>
        <taxon>Bacillati</taxon>
        <taxon>Bacillota</taxon>
        <taxon>Clostridia</taxon>
        <taxon>Eubacteriales</taxon>
        <taxon>Clostridiaceae</taxon>
        <taxon>Lactonifactor</taxon>
    </lineage>
</organism>
<dbReference type="Pfam" id="PF02687">
    <property type="entry name" value="FtsX"/>
    <property type="match status" value="2"/>
</dbReference>
<keyword evidence="10" id="KW-1185">Reference proteome</keyword>
<name>A0A1M4WFM2_9CLOT</name>
<evidence type="ECO:0000313" key="10">
    <source>
        <dbReference type="Proteomes" id="UP000184245"/>
    </source>
</evidence>
<dbReference type="STRING" id="1122155.SAMN02745158_01597"/>